<dbReference type="OrthoDB" id="9971254at2759"/>
<dbReference type="AlphaFoldDB" id="A0A067T7N0"/>
<name>A0A067T7N0_GALM3</name>
<organism evidence="3 4">
    <name type="scientific">Galerina marginata (strain CBS 339.88)</name>
    <dbReference type="NCBI Taxonomy" id="685588"/>
    <lineage>
        <taxon>Eukaryota</taxon>
        <taxon>Fungi</taxon>
        <taxon>Dikarya</taxon>
        <taxon>Basidiomycota</taxon>
        <taxon>Agaricomycotina</taxon>
        <taxon>Agaricomycetes</taxon>
        <taxon>Agaricomycetidae</taxon>
        <taxon>Agaricales</taxon>
        <taxon>Agaricineae</taxon>
        <taxon>Strophariaceae</taxon>
        <taxon>Galerina</taxon>
    </lineage>
</organism>
<feature type="domain" description="DUF5648" evidence="2">
    <location>
        <begin position="48"/>
        <end position="191"/>
    </location>
</feature>
<dbReference type="EMBL" id="KL142373">
    <property type="protein sequence ID" value="KDR79146.1"/>
    <property type="molecule type" value="Genomic_DNA"/>
</dbReference>
<dbReference type="Proteomes" id="UP000027222">
    <property type="component" value="Unassembled WGS sequence"/>
</dbReference>
<keyword evidence="1" id="KW-0732">Signal</keyword>
<dbReference type="HOGENOM" id="CLU_093541_1_0_1"/>
<dbReference type="Pfam" id="PF18885">
    <property type="entry name" value="DUF5648"/>
    <property type="match status" value="1"/>
</dbReference>
<sequence length="194" mass="21213">MKFASAVFATLSMIVNGAFSMPNVEARSLEARLVADPQACGDPRLLTPLFRLSNGVKKDNFYTTSATEKANAIATGGYRDEGVEGYIWPTSTNGGQLQTIPFYRVYNPTVVNHFYTTSTAERDDAINNLGYNSEGIAGYVYNNAQCGGLPLYGVWSTNAQNDFYTMDADGVQEVVSGDPDGYVNEGIRAYIFRF</sequence>
<feature type="chain" id="PRO_5001646617" description="DUF5648 domain-containing protein" evidence="1">
    <location>
        <begin position="21"/>
        <end position="194"/>
    </location>
</feature>
<reference evidence="4" key="1">
    <citation type="journal article" date="2014" name="Proc. Natl. Acad. Sci. U.S.A.">
        <title>Extensive sampling of basidiomycete genomes demonstrates inadequacy of the white-rot/brown-rot paradigm for wood decay fungi.</title>
        <authorList>
            <person name="Riley R."/>
            <person name="Salamov A.A."/>
            <person name="Brown D.W."/>
            <person name="Nagy L.G."/>
            <person name="Floudas D."/>
            <person name="Held B.W."/>
            <person name="Levasseur A."/>
            <person name="Lombard V."/>
            <person name="Morin E."/>
            <person name="Otillar R."/>
            <person name="Lindquist E.A."/>
            <person name="Sun H."/>
            <person name="LaButti K.M."/>
            <person name="Schmutz J."/>
            <person name="Jabbour D."/>
            <person name="Luo H."/>
            <person name="Baker S.E."/>
            <person name="Pisabarro A.G."/>
            <person name="Walton J.D."/>
            <person name="Blanchette R.A."/>
            <person name="Henrissat B."/>
            <person name="Martin F."/>
            <person name="Cullen D."/>
            <person name="Hibbett D.S."/>
            <person name="Grigoriev I.V."/>
        </authorList>
    </citation>
    <scope>NUCLEOTIDE SEQUENCE [LARGE SCALE GENOMIC DNA]</scope>
    <source>
        <strain evidence="4">CBS 339.88</strain>
    </source>
</reference>
<proteinExistence type="predicted"/>
<protein>
    <recommendedName>
        <fullName evidence="2">DUF5648 domain-containing protein</fullName>
    </recommendedName>
</protein>
<evidence type="ECO:0000313" key="3">
    <source>
        <dbReference type="EMBL" id="KDR79146.1"/>
    </source>
</evidence>
<evidence type="ECO:0000256" key="1">
    <source>
        <dbReference type="SAM" id="SignalP"/>
    </source>
</evidence>
<evidence type="ECO:0000313" key="4">
    <source>
        <dbReference type="Proteomes" id="UP000027222"/>
    </source>
</evidence>
<evidence type="ECO:0000259" key="2">
    <source>
        <dbReference type="Pfam" id="PF18885"/>
    </source>
</evidence>
<feature type="signal peptide" evidence="1">
    <location>
        <begin position="1"/>
        <end position="20"/>
    </location>
</feature>
<gene>
    <name evidence="3" type="ORF">GALMADRAFT_208613</name>
</gene>
<accession>A0A067T7N0</accession>
<dbReference type="InterPro" id="IPR043708">
    <property type="entry name" value="DUF5648"/>
</dbReference>
<keyword evidence="4" id="KW-1185">Reference proteome</keyword>